<feature type="coiled-coil region" evidence="1">
    <location>
        <begin position="1016"/>
        <end position="1075"/>
    </location>
</feature>
<feature type="coiled-coil region" evidence="1">
    <location>
        <begin position="274"/>
        <end position="340"/>
    </location>
</feature>
<evidence type="ECO:0000313" key="3">
    <source>
        <dbReference type="Proteomes" id="UP000593562"/>
    </source>
</evidence>
<comment type="caution">
    <text evidence="2">The sequence shown here is derived from an EMBL/GenBank/DDBJ whole genome shotgun (WGS) entry which is preliminary data.</text>
</comment>
<proteinExistence type="predicted"/>
<evidence type="ECO:0000256" key="1">
    <source>
        <dbReference type="SAM" id="Coils"/>
    </source>
</evidence>
<feature type="coiled-coil region" evidence="1">
    <location>
        <begin position="468"/>
        <end position="525"/>
    </location>
</feature>
<feature type="coiled-coil region" evidence="1">
    <location>
        <begin position="555"/>
        <end position="645"/>
    </location>
</feature>
<sequence>MDKVCEELDEDKAEIENLMADLKRKLELSKNLKNMQNEQLIKIKEVSLKIEKQNDELNEKAEEISELKQINNDLKCRLNERESITKHLNAANDNLRAEYEEKYRKWKEENKGLLLALDEANEKNIDLEQKIHVCMTEIEGLKRVLSVSEKKCLEAEKKAKASEELRARDDALVKLEEENQKLEDQLKWKKEQFQHLEDAHEKLRDQFMTSKKEWERERRKLVEEISSLQSSLDSQTRISEDLQSQLKMCHQALAHEESGRKYLEIELSEFKTRFESVLTEYQDAKSQLEFLTAQRDKEIAALRYSLDTKETFHKEMEYRAGKLEQEKLELLESLRELQEAGIHEVGNSSSVGKLRNRFKNLEQMHGGCSANLRAKEAEWRSQLDKAYAELNDCRSELESKDATIKELIKDLERCNSSIMQLKLQNEEILVMLLVFKSGISEAQLNFQTVETEIKIRDREEEKNASILMKELEMKNLCLSKALANIEEEREKAADLLKRVECLDLVEEQQLLMQKELERYKDMLEESSKCQFLLKEQYVQAEIGLKEKLQGACESLDVANSELIEEREKVAALSERIESLFIIEDERDLLHKELEKCREKLEESSRSQVLLEEKILLMDSNFKEKLGEVTETLDTATSQLAEERKKTACLLTRIKSLEEHVLQIESDSKMKLIEVSDALNVANSELTEEYGKTSSLLRRVESLEFIEDQLCLMQKELESYREMLEESSRYKLQLEEQVLQIKSDSNKKLGEVNDALDRANCELDERLCAAHEIEFERWIWKSIAQRLKDDLEDNQELWKELEASLLAQIVDGETAKKEKEGLIHMLEDDDIEIENLNPQIVLLEQKIEIEGLEDNGSTPVMKTLSLVSEKENFLQKMREKDKIVEAFQKEIGWLEQESLRREFEGLVFAQITAERIFEDEIEKYILLVEGKHKKLDDLLQLVKSLEQKFNKRLISFSSQLAEKQMEIDMVHEAWEKITATKILAQLEIEEKRLMIIVELKDDICHIQQKLVLQENLLSHSKQQALQIEAEVEEKETEIINLANHMESKLRASDALINELRDEKQKLHEVVMELLSERENLLCFIEGLGDRISNLSIEDVKLMGMLGRISESLDKNGSDVISQGDYRPFDIYHIQQKLELQENLLSHAKQQALQIEAEVAEKETEIKNLANQMESKLRASDALINELRDEKQKLHEDVMELLSERENLFLFIEGLGDRISKLSIEDVKLMGMLGRMSESMNKNGSDVVSQDDYRLFDIVKEDATSHPSSPLKKFEVIPEGRTPLRELNYNCNR</sequence>
<dbReference type="Proteomes" id="UP000593562">
    <property type="component" value="Unassembled WGS sequence"/>
</dbReference>
<dbReference type="InterPro" id="IPR040262">
    <property type="entry name" value="At4g38062-like"/>
</dbReference>
<protein>
    <submittedName>
        <fullName evidence="2">Uncharacterized protein</fullName>
    </submittedName>
</protein>
<dbReference type="FunCoup" id="A0A7J7DLT7">
    <property type="interactions" value="2345"/>
</dbReference>
<dbReference type="PANTHER" id="PTHR45287:SF4">
    <property type="entry name" value="OS03G0691500 PROTEIN"/>
    <property type="match status" value="1"/>
</dbReference>
<evidence type="ECO:0000313" key="2">
    <source>
        <dbReference type="EMBL" id="KAF5747325.1"/>
    </source>
</evidence>
<accession>A0A7J7DLT7</accession>
<feature type="coiled-coil region" evidence="1">
    <location>
        <begin position="390"/>
        <end position="424"/>
    </location>
</feature>
<keyword evidence="3" id="KW-1185">Reference proteome</keyword>
<feature type="coiled-coil region" evidence="1">
    <location>
        <begin position="1136"/>
        <end position="1202"/>
    </location>
</feature>
<name>A0A7J7DLT7_TRIWF</name>
<feature type="coiled-coil region" evidence="1">
    <location>
        <begin position="1"/>
        <end position="231"/>
    </location>
</feature>
<dbReference type="PANTHER" id="PTHR45287">
    <property type="entry name" value="OS03G0691500 PROTEIN"/>
    <property type="match status" value="1"/>
</dbReference>
<keyword evidence="1" id="KW-0175">Coiled coil</keyword>
<gene>
    <name evidence="2" type="ORF">HS088_TW05G00046</name>
</gene>
<organism evidence="2 3">
    <name type="scientific">Tripterygium wilfordii</name>
    <name type="common">Thunder God vine</name>
    <dbReference type="NCBI Taxonomy" id="458696"/>
    <lineage>
        <taxon>Eukaryota</taxon>
        <taxon>Viridiplantae</taxon>
        <taxon>Streptophyta</taxon>
        <taxon>Embryophyta</taxon>
        <taxon>Tracheophyta</taxon>
        <taxon>Spermatophyta</taxon>
        <taxon>Magnoliopsida</taxon>
        <taxon>eudicotyledons</taxon>
        <taxon>Gunneridae</taxon>
        <taxon>Pentapetalae</taxon>
        <taxon>rosids</taxon>
        <taxon>fabids</taxon>
        <taxon>Celastrales</taxon>
        <taxon>Celastraceae</taxon>
        <taxon>Tripterygium</taxon>
    </lineage>
</organism>
<dbReference type="OrthoDB" id="685795at2759"/>
<dbReference type="EMBL" id="JAAARO010000005">
    <property type="protein sequence ID" value="KAF5747325.1"/>
    <property type="molecule type" value="Genomic_DNA"/>
</dbReference>
<reference evidence="2 3" key="1">
    <citation type="journal article" date="2020" name="Nat. Commun.">
        <title>Genome of Tripterygium wilfordii and identification of cytochrome P450 involved in triptolide biosynthesis.</title>
        <authorList>
            <person name="Tu L."/>
            <person name="Su P."/>
            <person name="Zhang Z."/>
            <person name="Gao L."/>
            <person name="Wang J."/>
            <person name="Hu T."/>
            <person name="Zhou J."/>
            <person name="Zhang Y."/>
            <person name="Zhao Y."/>
            <person name="Liu Y."/>
            <person name="Song Y."/>
            <person name="Tong Y."/>
            <person name="Lu Y."/>
            <person name="Yang J."/>
            <person name="Xu C."/>
            <person name="Jia M."/>
            <person name="Peters R.J."/>
            <person name="Huang L."/>
            <person name="Gao W."/>
        </authorList>
    </citation>
    <scope>NUCLEOTIDE SEQUENCE [LARGE SCALE GENOMIC DNA]</scope>
    <source>
        <strain evidence="3">cv. XIE 37</strain>
        <tissue evidence="2">Leaf</tissue>
    </source>
</reference>
<dbReference type="InParanoid" id="A0A7J7DLT7"/>